<dbReference type="KEGG" id="smo:SELMODRAFT_402908"/>
<sequence>MASSSERARRYGRFEVEDDDFRDARSALGRLYLKTDEESFLSSVTTITTVVMVDPRRCFVPLPALSGYDPFRCKWAVLFPTDPARMSATFVAVDEEHEIAMLQIEKDMPFLPVSTELMKLGRRYHFLAYLPEVDQQYYAQRDATDEEDKVYPLKEF</sequence>
<protein>
    <submittedName>
        <fullName evidence="1">Uncharacterized protein</fullName>
    </submittedName>
</protein>
<keyword evidence="2" id="KW-1185">Reference proteome</keyword>
<name>D8QNF0_SELML</name>
<dbReference type="HOGENOM" id="CLU_1689728_0_0_1"/>
<evidence type="ECO:0000313" key="1">
    <source>
        <dbReference type="EMBL" id="EFJ38751.1"/>
    </source>
</evidence>
<dbReference type="Gramene" id="EFJ38751">
    <property type="protein sequence ID" value="EFJ38751"/>
    <property type="gene ID" value="SELMODRAFT_402908"/>
</dbReference>
<proteinExistence type="predicted"/>
<dbReference type="InParanoid" id="D8QNF0"/>
<evidence type="ECO:0000313" key="2">
    <source>
        <dbReference type="Proteomes" id="UP000001514"/>
    </source>
</evidence>
<dbReference type="EMBL" id="GL377565">
    <property type="protein sequence ID" value="EFJ38751.1"/>
    <property type="molecule type" value="Genomic_DNA"/>
</dbReference>
<organism evidence="2">
    <name type="scientific">Selaginella moellendorffii</name>
    <name type="common">Spikemoss</name>
    <dbReference type="NCBI Taxonomy" id="88036"/>
    <lineage>
        <taxon>Eukaryota</taxon>
        <taxon>Viridiplantae</taxon>
        <taxon>Streptophyta</taxon>
        <taxon>Embryophyta</taxon>
        <taxon>Tracheophyta</taxon>
        <taxon>Lycopodiopsida</taxon>
        <taxon>Selaginellales</taxon>
        <taxon>Selaginellaceae</taxon>
        <taxon>Selaginella</taxon>
    </lineage>
</organism>
<accession>D8QNF0</accession>
<reference evidence="1 2" key="1">
    <citation type="journal article" date="2011" name="Science">
        <title>The Selaginella genome identifies genetic changes associated with the evolution of vascular plants.</title>
        <authorList>
            <person name="Banks J.A."/>
            <person name="Nishiyama T."/>
            <person name="Hasebe M."/>
            <person name="Bowman J.L."/>
            <person name="Gribskov M."/>
            <person name="dePamphilis C."/>
            <person name="Albert V.A."/>
            <person name="Aono N."/>
            <person name="Aoyama T."/>
            <person name="Ambrose B.A."/>
            <person name="Ashton N.W."/>
            <person name="Axtell M.J."/>
            <person name="Barker E."/>
            <person name="Barker M.S."/>
            <person name="Bennetzen J.L."/>
            <person name="Bonawitz N.D."/>
            <person name="Chapple C."/>
            <person name="Cheng C."/>
            <person name="Correa L.G."/>
            <person name="Dacre M."/>
            <person name="DeBarry J."/>
            <person name="Dreyer I."/>
            <person name="Elias M."/>
            <person name="Engstrom E.M."/>
            <person name="Estelle M."/>
            <person name="Feng L."/>
            <person name="Finet C."/>
            <person name="Floyd S.K."/>
            <person name="Frommer W.B."/>
            <person name="Fujita T."/>
            <person name="Gramzow L."/>
            <person name="Gutensohn M."/>
            <person name="Harholt J."/>
            <person name="Hattori M."/>
            <person name="Heyl A."/>
            <person name="Hirai T."/>
            <person name="Hiwatashi Y."/>
            <person name="Ishikawa M."/>
            <person name="Iwata M."/>
            <person name="Karol K.G."/>
            <person name="Koehler B."/>
            <person name="Kolukisaoglu U."/>
            <person name="Kubo M."/>
            <person name="Kurata T."/>
            <person name="Lalonde S."/>
            <person name="Li K."/>
            <person name="Li Y."/>
            <person name="Litt A."/>
            <person name="Lyons E."/>
            <person name="Manning G."/>
            <person name="Maruyama T."/>
            <person name="Michael T.P."/>
            <person name="Mikami K."/>
            <person name="Miyazaki S."/>
            <person name="Morinaga S."/>
            <person name="Murata T."/>
            <person name="Mueller-Roeber B."/>
            <person name="Nelson D.R."/>
            <person name="Obara M."/>
            <person name="Oguri Y."/>
            <person name="Olmstead R.G."/>
            <person name="Onodera N."/>
            <person name="Petersen B.L."/>
            <person name="Pils B."/>
            <person name="Prigge M."/>
            <person name="Rensing S.A."/>
            <person name="Riano-Pachon D.M."/>
            <person name="Roberts A.W."/>
            <person name="Sato Y."/>
            <person name="Scheller H.V."/>
            <person name="Schulz B."/>
            <person name="Schulz C."/>
            <person name="Shakirov E.V."/>
            <person name="Shibagaki N."/>
            <person name="Shinohara N."/>
            <person name="Shippen D.E."/>
            <person name="Soerensen I."/>
            <person name="Sotooka R."/>
            <person name="Sugimoto N."/>
            <person name="Sugita M."/>
            <person name="Sumikawa N."/>
            <person name="Tanurdzic M."/>
            <person name="Theissen G."/>
            <person name="Ulvskov P."/>
            <person name="Wakazuki S."/>
            <person name="Weng J.K."/>
            <person name="Willats W.W."/>
            <person name="Wipf D."/>
            <person name="Wolf P.G."/>
            <person name="Yang L."/>
            <person name="Zimmer A.D."/>
            <person name="Zhu Q."/>
            <person name="Mitros T."/>
            <person name="Hellsten U."/>
            <person name="Loque D."/>
            <person name="Otillar R."/>
            <person name="Salamov A."/>
            <person name="Schmutz J."/>
            <person name="Shapiro H."/>
            <person name="Lindquist E."/>
            <person name="Lucas S."/>
            <person name="Rokhsar D."/>
            <person name="Grigoriev I.V."/>
        </authorList>
    </citation>
    <scope>NUCLEOTIDE SEQUENCE [LARGE SCALE GENOMIC DNA]</scope>
</reference>
<gene>
    <name evidence="1" type="ORF">SELMODRAFT_402908</name>
</gene>
<dbReference type="Proteomes" id="UP000001514">
    <property type="component" value="Unassembled WGS sequence"/>
</dbReference>
<dbReference type="AlphaFoldDB" id="D8QNF0"/>